<keyword evidence="2" id="KW-0812">Transmembrane</keyword>
<reference evidence="3 4" key="1">
    <citation type="submission" date="2019-04" db="EMBL/GenBank/DDBJ databases">
        <title>Draft genome sequences for three unisolated Alnus-infective Frankia Sp+ strains, AgTrS, AiOr and AvVan, the first sequenced Frankia strains able to sporulate in-planta.</title>
        <authorList>
            <person name="Bethencourt L."/>
            <person name="Vautrin F."/>
            <person name="Taib N."/>
            <person name="Dubost A."/>
            <person name="Castro-Garcia L."/>
            <person name="Imbaud O."/>
            <person name="Abrouk D."/>
            <person name="Fournier P."/>
            <person name="Briolay J."/>
            <person name="Nguyen A."/>
            <person name="Normand P."/>
            <person name="Fernandez M.P."/>
            <person name="Brochier-Armanet C."/>
            <person name="Herrera-Belaroussi A."/>
        </authorList>
    </citation>
    <scope>NUCLEOTIDE SEQUENCE [LARGE SCALE GENOMIC DNA]</scope>
    <source>
        <strain evidence="3 4">AvVan</strain>
    </source>
</reference>
<name>A0A4S5EE07_9ACTN</name>
<evidence type="ECO:0000313" key="4">
    <source>
        <dbReference type="Proteomes" id="UP000305282"/>
    </source>
</evidence>
<feature type="transmembrane region" description="Helical" evidence="2">
    <location>
        <begin position="56"/>
        <end position="74"/>
    </location>
</feature>
<evidence type="ECO:0000256" key="1">
    <source>
        <dbReference type="SAM" id="MobiDB-lite"/>
    </source>
</evidence>
<gene>
    <name evidence="3" type="ORF">E7Y31_15950</name>
</gene>
<dbReference type="Proteomes" id="UP000305282">
    <property type="component" value="Unassembled WGS sequence"/>
</dbReference>
<evidence type="ECO:0000313" key="3">
    <source>
        <dbReference type="EMBL" id="THJ70137.1"/>
    </source>
</evidence>
<keyword evidence="4" id="KW-1185">Reference proteome</keyword>
<protein>
    <recommendedName>
        <fullName evidence="5">DUF4234 domain-containing protein</fullName>
    </recommendedName>
</protein>
<dbReference type="AlphaFoldDB" id="A0A4S5EE07"/>
<organism evidence="3 4">
    <name type="scientific">Candidatus Frankia alpina</name>
    <dbReference type="NCBI Taxonomy" id="2699483"/>
    <lineage>
        <taxon>Bacteria</taxon>
        <taxon>Bacillati</taxon>
        <taxon>Actinomycetota</taxon>
        <taxon>Actinomycetes</taxon>
        <taxon>Frankiales</taxon>
        <taxon>Frankiaceae</taxon>
        <taxon>Frankia</taxon>
    </lineage>
</organism>
<keyword evidence="2" id="KW-0472">Membrane</keyword>
<feature type="region of interest" description="Disordered" evidence="1">
    <location>
        <begin position="1"/>
        <end position="41"/>
    </location>
</feature>
<proteinExistence type="predicted"/>
<evidence type="ECO:0000256" key="2">
    <source>
        <dbReference type="SAM" id="Phobius"/>
    </source>
</evidence>
<dbReference type="EMBL" id="SSXH01000435">
    <property type="protein sequence ID" value="THJ70137.1"/>
    <property type="molecule type" value="Genomic_DNA"/>
</dbReference>
<keyword evidence="2" id="KW-1133">Transmembrane helix</keyword>
<accession>A0A4S5EE07</accession>
<comment type="caution">
    <text evidence="3">The sequence shown here is derived from an EMBL/GenBank/DDBJ whole genome shotgun (WGS) entry which is preliminary data.</text>
</comment>
<evidence type="ECO:0008006" key="5">
    <source>
        <dbReference type="Google" id="ProtNLM"/>
    </source>
</evidence>
<sequence>MTEADYPTDSEQRAAPRADLWPAQIPNPPLSPRPGQAVASAQPPIGAIPPIPRKQAAWGLWWLCVITFSIYYLIWYDRINRELSAILGQPRRANSQWWNQLIPFWGLVGLGATAKRLNAAHALVGSPTRVGIFTSWFWAPGWFGSQTRYLQQRINILHDVLASRTAHPGY</sequence>